<keyword evidence="2" id="KW-0472">Membrane</keyword>
<feature type="transmembrane region" description="Helical" evidence="2">
    <location>
        <begin position="51"/>
        <end position="73"/>
    </location>
</feature>
<evidence type="ECO:0000256" key="1">
    <source>
        <dbReference type="SAM" id="MobiDB-lite"/>
    </source>
</evidence>
<evidence type="ECO:0000313" key="3">
    <source>
        <dbReference type="EMBL" id="GAA3133231.1"/>
    </source>
</evidence>
<feature type="compositionally biased region" description="Basic and acidic residues" evidence="1">
    <location>
        <begin position="433"/>
        <end position="447"/>
    </location>
</feature>
<dbReference type="Proteomes" id="UP001500320">
    <property type="component" value="Unassembled WGS sequence"/>
</dbReference>
<organism evidence="3 4">
    <name type="scientific">Planomonospora alba</name>
    <dbReference type="NCBI Taxonomy" id="161354"/>
    <lineage>
        <taxon>Bacteria</taxon>
        <taxon>Bacillati</taxon>
        <taxon>Actinomycetota</taxon>
        <taxon>Actinomycetes</taxon>
        <taxon>Streptosporangiales</taxon>
        <taxon>Streptosporangiaceae</taxon>
        <taxon>Planomonospora</taxon>
    </lineage>
</organism>
<feature type="transmembrane region" description="Helical" evidence="2">
    <location>
        <begin position="79"/>
        <end position="102"/>
    </location>
</feature>
<reference evidence="4" key="1">
    <citation type="journal article" date="2019" name="Int. J. Syst. Evol. Microbiol.">
        <title>The Global Catalogue of Microorganisms (GCM) 10K type strain sequencing project: providing services to taxonomists for standard genome sequencing and annotation.</title>
        <authorList>
            <consortium name="The Broad Institute Genomics Platform"/>
            <consortium name="The Broad Institute Genome Sequencing Center for Infectious Disease"/>
            <person name="Wu L."/>
            <person name="Ma J."/>
        </authorList>
    </citation>
    <scope>NUCLEOTIDE SEQUENCE [LARGE SCALE GENOMIC DNA]</scope>
    <source>
        <strain evidence="4">JCM 9373</strain>
    </source>
</reference>
<evidence type="ECO:0000256" key="2">
    <source>
        <dbReference type="SAM" id="Phobius"/>
    </source>
</evidence>
<accession>A0ABP6N2R0</accession>
<dbReference type="InterPro" id="IPR025519">
    <property type="entry name" value="DUF4407"/>
</dbReference>
<protein>
    <submittedName>
        <fullName evidence="3">DUF4407 domain-containing protein</fullName>
    </submittedName>
</protein>
<evidence type="ECO:0000313" key="4">
    <source>
        <dbReference type="Proteomes" id="UP001500320"/>
    </source>
</evidence>
<comment type="caution">
    <text evidence="3">The sequence shown here is derived from an EMBL/GenBank/DDBJ whole genome shotgun (WGS) entry which is preliminary data.</text>
</comment>
<dbReference type="Pfam" id="PF14362">
    <property type="entry name" value="DUF4407"/>
    <property type="match status" value="1"/>
</dbReference>
<keyword evidence="4" id="KW-1185">Reference proteome</keyword>
<feature type="region of interest" description="Disordered" evidence="1">
    <location>
        <begin position="433"/>
        <end position="461"/>
    </location>
</feature>
<dbReference type="EMBL" id="BAAAUT010000016">
    <property type="protein sequence ID" value="GAA3133231.1"/>
    <property type="molecule type" value="Genomic_DNA"/>
</dbReference>
<sequence length="461" mass="51110">MTTEASAPRSRRTPPATPPAARRLDLGRRLRVLAGVDEGILDQVPLERTRYVGLGGVILGTAVVAGISMWFALSQVLGGAHIAMLVPTVIWALIVLNLDRWLVSTVTGMWQRRLLMLIPRLLVAVVLGFIIAEPLVLRVFETAIVQHVVDERQEARNAERDLLVACNPKTPSTAPPPQDCRNALLLASTPAADEARLAQLKEDARRLKAQVDAGSRRHAELIDQATDECAGRDGAGLSGRAGWGPRCRRLQQEADDYAVRNRLSANAAELQALNTQISELSGSLATTRNEYGKRVEDAVEARVAALPGPEDPVGLLERMRALDEVTAENTYLFGASWLFRLFLILIDCLPVLVKLMGGTSTYDRMVEHENRVRERIHDKTLHYSAERRLGELELQAYRDSEDLRRRRQRIDVEGKAADAGMRAEVEEMVRKRAEELSRRGDRTERRNGAHVGTGLTRPFSG</sequence>
<keyword evidence="2" id="KW-1133">Transmembrane helix</keyword>
<dbReference type="RefSeq" id="WP_344858932.1">
    <property type="nucleotide sequence ID" value="NZ_BAAAUT010000016.1"/>
</dbReference>
<feature type="region of interest" description="Disordered" evidence="1">
    <location>
        <begin position="1"/>
        <end position="20"/>
    </location>
</feature>
<gene>
    <name evidence="3" type="ORF">GCM10010466_24820</name>
</gene>
<keyword evidence="2" id="KW-0812">Transmembrane</keyword>
<feature type="transmembrane region" description="Helical" evidence="2">
    <location>
        <begin position="114"/>
        <end position="132"/>
    </location>
</feature>
<proteinExistence type="predicted"/>
<name>A0ABP6N2R0_9ACTN</name>